<evidence type="ECO:0000313" key="4">
    <source>
        <dbReference type="EMBL" id="KAK3094633.1"/>
    </source>
</evidence>
<comment type="similarity">
    <text evidence="1">Belongs to the type-B carboxylesterase/lipase family.</text>
</comment>
<feature type="signal peptide" evidence="2">
    <location>
        <begin position="1"/>
        <end position="19"/>
    </location>
</feature>
<proteinExistence type="inferred from homology"/>
<dbReference type="InterPro" id="IPR051093">
    <property type="entry name" value="Neuroligin/BSAL"/>
</dbReference>
<dbReference type="Proteomes" id="UP001186944">
    <property type="component" value="Unassembled WGS sequence"/>
</dbReference>
<dbReference type="Gene3D" id="3.40.50.1820">
    <property type="entry name" value="alpha/beta hydrolase"/>
    <property type="match status" value="1"/>
</dbReference>
<dbReference type="EMBL" id="VSWD01000008">
    <property type="protein sequence ID" value="KAK3094633.1"/>
    <property type="molecule type" value="Genomic_DNA"/>
</dbReference>
<keyword evidence="2" id="KW-0732">Signal</keyword>
<reference evidence="4" key="1">
    <citation type="submission" date="2019-08" db="EMBL/GenBank/DDBJ databases">
        <title>The improved chromosome-level genome for the pearl oyster Pinctada fucata martensii using PacBio sequencing and Hi-C.</title>
        <authorList>
            <person name="Zheng Z."/>
        </authorList>
    </citation>
    <scope>NUCLEOTIDE SEQUENCE</scope>
    <source>
        <strain evidence="4">ZZ-2019</strain>
        <tissue evidence="4">Adductor muscle</tissue>
    </source>
</reference>
<name>A0AA88XZ53_PINIB</name>
<dbReference type="InterPro" id="IPR029058">
    <property type="entry name" value="AB_hydrolase_fold"/>
</dbReference>
<dbReference type="AlphaFoldDB" id="A0AA88XZ53"/>
<evidence type="ECO:0000256" key="2">
    <source>
        <dbReference type="SAM" id="SignalP"/>
    </source>
</evidence>
<gene>
    <name evidence="4" type="ORF">FSP39_004262</name>
</gene>
<feature type="chain" id="PRO_5041643860" description="Carboxylesterase type B domain-containing protein" evidence="2">
    <location>
        <begin position="20"/>
        <end position="154"/>
    </location>
</feature>
<protein>
    <recommendedName>
        <fullName evidence="3">Carboxylesterase type B domain-containing protein</fullName>
    </recommendedName>
</protein>
<evidence type="ECO:0000313" key="5">
    <source>
        <dbReference type="Proteomes" id="UP001186944"/>
    </source>
</evidence>
<evidence type="ECO:0000259" key="3">
    <source>
        <dbReference type="Pfam" id="PF00135"/>
    </source>
</evidence>
<sequence length="154" mass="17844">MSRFISIIVSILISLYVTGIRAPVTIRREGVVVNYLYGKLKGVLVEFPLLQNQYESTPVEAFYGLEYSSVRKGEFRFMPPGIPLDKWDNHTKTGDIFRPPCPQNVLNRTALQTILPDGFVIRYNRISHYIKVTTEECLTLNLFRPTRPRKYNVF</sequence>
<dbReference type="InterPro" id="IPR002018">
    <property type="entry name" value="CarbesteraseB"/>
</dbReference>
<evidence type="ECO:0000256" key="1">
    <source>
        <dbReference type="ARBA" id="ARBA00005964"/>
    </source>
</evidence>
<feature type="domain" description="Carboxylesterase type B" evidence="3">
    <location>
        <begin position="32"/>
        <end position="148"/>
    </location>
</feature>
<keyword evidence="5" id="KW-1185">Reference proteome</keyword>
<dbReference type="SUPFAM" id="SSF53474">
    <property type="entry name" value="alpha/beta-Hydrolases"/>
    <property type="match status" value="1"/>
</dbReference>
<dbReference type="Pfam" id="PF00135">
    <property type="entry name" value="COesterase"/>
    <property type="match status" value="1"/>
</dbReference>
<comment type="caution">
    <text evidence="4">The sequence shown here is derived from an EMBL/GenBank/DDBJ whole genome shotgun (WGS) entry which is preliminary data.</text>
</comment>
<organism evidence="4 5">
    <name type="scientific">Pinctada imbricata</name>
    <name type="common">Atlantic pearl-oyster</name>
    <name type="synonym">Pinctada martensii</name>
    <dbReference type="NCBI Taxonomy" id="66713"/>
    <lineage>
        <taxon>Eukaryota</taxon>
        <taxon>Metazoa</taxon>
        <taxon>Spiralia</taxon>
        <taxon>Lophotrochozoa</taxon>
        <taxon>Mollusca</taxon>
        <taxon>Bivalvia</taxon>
        <taxon>Autobranchia</taxon>
        <taxon>Pteriomorphia</taxon>
        <taxon>Pterioida</taxon>
        <taxon>Pterioidea</taxon>
        <taxon>Pteriidae</taxon>
        <taxon>Pinctada</taxon>
    </lineage>
</organism>
<dbReference type="PANTHER" id="PTHR43903">
    <property type="entry name" value="NEUROLIGIN"/>
    <property type="match status" value="1"/>
</dbReference>
<accession>A0AA88XZ53</accession>